<protein>
    <submittedName>
        <fullName evidence="2">UPF0481 protein</fullName>
    </submittedName>
</protein>
<dbReference type="PANTHER" id="PTHR31170">
    <property type="entry name" value="BNAC04G53230D PROTEIN"/>
    <property type="match status" value="1"/>
</dbReference>
<comment type="caution">
    <text evidence="2">The sequence shown here is derived from an EMBL/GenBank/DDBJ whole genome shotgun (WGS) entry which is preliminary data.</text>
</comment>
<dbReference type="AlphaFoldDB" id="A0A2R6QJN8"/>
<dbReference type="EMBL" id="NKQK01000015">
    <property type="protein sequence ID" value="PSS09591.1"/>
    <property type="molecule type" value="Genomic_DNA"/>
</dbReference>
<organism evidence="2 3">
    <name type="scientific">Actinidia chinensis var. chinensis</name>
    <name type="common">Chinese soft-hair kiwi</name>
    <dbReference type="NCBI Taxonomy" id="1590841"/>
    <lineage>
        <taxon>Eukaryota</taxon>
        <taxon>Viridiplantae</taxon>
        <taxon>Streptophyta</taxon>
        <taxon>Embryophyta</taxon>
        <taxon>Tracheophyta</taxon>
        <taxon>Spermatophyta</taxon>
        <taxon>Magnoliopsida</taxon>
        <taxon>eudicotyledons</taxon>
        <taxon>Gunneridae</taxon>
        <taxon>Pentapetalae</taxon>
        <taxon>asterids</taxon>
        <taxon>Ericales</taxon>
        <taxon>Actinidiaceae</taxon>
        <taxon>Actinidia</taxon>
    </lineage>
</organism>
<dbReference type="PANTHER" id="PTHR31170:SF17">
    <property type="match status" value="1"/>
</dbReference>
<dbReference type="OrthoDB" id="591587at2759"/>
<sequence>MHSASKVFEMFYIYCIISRGELIASTPDTYAYPVQFALRKNLQAAVINMGTPENNHLEEELRQHDPGDGYDDPEGVKHRLWKRDTILRVISPNAVGRREGHQQEESNANDEESNISNDEENNISYVVGQAIITSIYMLDNIEQNIIQDIESLSHMPKTPCIFKVHQGLRHVNPNAYTPILVSIGPYHHGHSKYLEMEQHKKRYLESLLKRTKQKISLHDYLQAIIKLEDAARDCYADPFALKGGPDSFVQMMLLDACFVVEFLRKWDLPELRDEDDPIFRTSWIKIQICRDLMLLENQLPFFVLLELFNMSSETSSPHPPFMKLAEIPIHQMLLRDDYFSSSSSRPCESSSSSSIKHFLDFVHNVHVPATIPNCPNETSIPNNDGTFVKGPCVMELEEAGVKFQAVKEGEKISVFEVNFEDGVLKIPKFEVSDSTEIFLRNIIAYEQLIGDDHKPKYFTDFTFFLDALINTKEDVNKLCGHQIIINIRGDDDEVARMFNKLGEGRILEPASFYYSQILQKLNEHCQKRWNKARAKLRHDYFNSPWAAVSTIAATFLLTLTLTQTVASLIPLFR</sequence>
<reference evidence="2 3" key="1">
    <citation type="submission" date="2017-07" db="EMBL/GenBank/DDBJ databases">
        <title>An improved, manually edited Actinidia chinensis var. chinensis (kiwifruit) genome highlights the challenges associated with draft genomes and gene prediction in plants.</title>
        <authorList>
            <person name="Pilkington S."/>
            <person name="Crowhurst R."/>
            <person name="Hilario E."/>
            <person name="Nardozza S."/>
            <person name="Fraser L."/>
            <person name="Peng Y."/>
            <person name="Gunaseelan K."/>
            <person name="Simpson R."/>
            <person name="Tahir J."/>
            <person name="Deroles S."/>
            <person name="Templeton K."/>
            <person name="Luo Z."/>
            <person name="Davy M."/>
            <person name="Cheng C."/>
            <person name="Mcneilage M."/>
            <person name="Scaglione D."/>
            <person name="Liu Y."/>
            <person name="Zhang Q."/>
            <person name="Datson P."/>
            <person name="De Silva N."/>
            <person name="Gardiner S."/>
            <person name="Bassett H."/>
            <person name="Chagne D."/>
            <person name="Mccallum J."/>
            <person name="Dzierzon H."/>
            <person name="Deng C."/>
            <person name="Wang Y.-Y."/>
            <person name="Barron N."/>
            <person name="Manako K."/>
            <person name="Bowen J."/>
            <person name="Foster T."/>
            <person name="Erridge Z."/>
            <person name="Tiffin H."/>
            <person name="Waite C."/>
            <person name="Davies K."/>
            <person name="Grierson E."/>
            <person name="Laing W."/>
            <person name="Kirk R."/>
            <person name="Chen X."/>
            <person name="Wood M."/>
            <person name="Montefiori M."/>
            <person name="Brummell D."/>
            <person name="Schwinn K."/>
            <person name="Catanach A."/>
            <person name="Fullerton C."/>
            <person name="Li D."/>
            <person name="Meiyalaghan S."/>
            <person name="Nieuwenhuizen N."/>
            <person name="Read N."/>
            <person name="Prakash R."/>
            <person name="Hunter D."/>
            <person name="Zhang H."/>
            <person name="Mckenzie M."/>
            <person name="Knabel M."/>
            <person name="Harris A."/>
            <person name="Allan A."/>
            <person name="Chen A."/>
            <person name="Janssen B."/>
            <person name="Plunkett B."/>
            <person name="Dwamena C."/>
            <person name="Voogd C."/>
            <person name="Leif D."/>
            <person name="Lafferty D."/>
            <person name="Souleyre E."/>
            <person name="Varkonyi-Gasic E."/>
            <person name="Gambi F."/>
            <person name="Hanley J."/>
            <person name="Yao J.-L."/>
            <person name="Cheung J."/>
            <person name="David K."/>
            <person name="Warren B."/>
            <person name="Marsh K."/>
            <person name="Snowden K."/>
            <person name="Lin-Wang K."/>
            <person name="Brian L."/>
            <person name="Martinez-Sanchez M."/>
            <person name="Wang M."/>
            <person name="Ileperuma N."/>
            <person name="Macnee N."/>
            <person name="Campin R."/>
            <person name="Mcatee P."/>
            <person name="Drummond R."/>
            <person name="Espley R."/>
            <person name="Ireland H."/>
            <person name="Wu R."/>
            <person name="Atkinson R."/>
            <person name="Karunairetnam S."/>
            <person name="Bulley S."/>
            <person name="Chunkath S."/>
            <person name="Hanley Z."/>
            <person name="Storey R."/>
            <person name="Thrimawithana A."/>
            <person name="Thomson S."/>
            <person name="David C."/>
            <person name="Testolin R."/>
        </authorList>
    </citation>
    <scope>NUCLEOTIDE SEQUENCE [LARGE SCALE GENOMIC DNA]</scope>
    <source>
        <strain evidence="3">cv. Red5</strain>
        <tissue evidence="2">Young leaf</tissue>
    </source>
</reference>
<proteinExistence type="predicted"/>
<dbReference type="Gramene" id="PSS09591">
    <property type="protein sequence ID" value="PSS09591"/>
    <property type="gene ID" value="CEY00_Acc16613"/>
</dbReference>
<feature type="region of interest" description="Disordered" evidence="1">
    <location>
        <begin position="92"/>
        <end position="117"/>
    </location>
</feature>
<evidence type="ECO:0000313" key="2">
    <source>
        <dbReference type="EMBL" id="PSS09591.1"/>
    </source>
</evidence>
<gene>
    <name evidence="2" type="ORF">CEY00_Acc16613</name>
</gene>
<evidence type="ECO:0000313" key="3">
    <source>
        <dbReference type="Proteomes" id="UP000241394"/>
    </source>
</evidence>
<dbReference type="OMA" id="CQNATIN"/>
<name>A0A2R6QJN8_ACTCC</name>
<evidence type="ECO:0000256" key="1">
    <source>
        <dbReference type="SAM" id="MobiDB-lite"/>
    </source>
</evidence>
<keyword evidence="3" id="KW-1185">Reference proteome</keyword>
<feature type="compositionally biased region" description="Acidic residues" evidence="1">
    <location>
        <begin position="107"/>
        <end position="117"/>
    </location>
</feature>
<accession>A0A2R6QJN8</accession>
<dbReference type="InParanoid" id="A0A2R6QJN8"/>
<dbReference type="Pfam" id="PF03140">
    <property type="entry name" value="DUF247"/>
    <property type="match status" value="1"/>
</dbReference>
<dbReference type="InterPro" id="IPR004158">
    <property type="entry name" value="DUF247_pln"/>
</dbReference>
<dbReference type="Proteomes" id="UP000241394">
    <property type="component" value="Chromosome LG15"/>
</dbReference>
<reference evidence="3" key="2">
    <citation type="journal article" date="2018" name="BMC Genomics">
        <title>A manually annotated Actinidia chinensis var. chinensis (kiwifruit) genome highlights the challenges associated with draft genomes and gene prediction in plants.</title>
        <authorList>
            <person name="Pilkington S.M."/>
            <person name="Crowhurst R."/>
            <person name="Hilario E."/>
            <person name="Nardozza S."/>
            <person name="Fraser L."/>
            <person name="Peng Y."/>
            <person name="Gunaseelan K."/>
            <person name="Simpson R."/>
            <person name="Tahir J."/>
            <person name="Deroles S.C."/>
            <person name="Templeton K."/>
            <person name="Luo Z."/>
            <person name="Davy M."/>
            <person name="Cheng C."/>
            <person name="McNeilage M."/>
            <person name="Scaglione D."/>
            <person name="Liu Y."/>
            <person name="Zhang Q."/>
            <person name="Datson P."/>
            <person name="De Silva N."/>
            <person name="Gardiner S.E."/>
            <person name="Bassett H."/>
            <person name="Chagne D."/>
            <person name="McCallum J."/>
            <person name="Dzierzon H."/>
            <person name="Deng C."/>
            <person name="Wang Y.Y."/>
            <person name="Barron L."/>
            <person name="Manako K."/>
            <person name="Bowen J."/>
            <person name="Foster T.M."/>
            <person name="Erridge Z.A."/>
            <person name="Tiffin H."/>
            <person name="Waite C.N."/>
            <person name="Davies K.M."/>
            <person name="Grierson E.P."/>
            <person name="Laing W.A."/>
            <person name="Kirk R."/>
            <person name="Chen X."/>
            <person name="Wood M."/>
            <person name="Montefiori M."/>
            <person name="Brummell D.A."/>
            <person name="Schwinn K.E."/>
            <person name="Catanach A."/>
            <person name="Fullerton C."/>
            <person name="Li D."/>
            <person name="Meiyalaghan S."/>
            <person name="Nieuwenhuizen N."/>
            <person name="Read N."/>
            <person name="Prakash R."/>
            <person name="Hunter D."/>
            <person name="Zhang H."/>
            <person name="McKenzie M."/>
            <person name="Knabel M."/>
            <person name="Harris A."/>
            <person name="Allan A.C."/>
            <person name="Gleave A."/>
            <person name="Chen A."/>
            <person name="Janssen B.J."/>
            <person name="Plunkett B."/>
            <person name="Ampomah-Dwamena C."/>
            <person name="Voogd C."/>
            <person name="Leif D."/>
            <person name="Lafferty D."/>
            <person name="Souleyre E.J.F."/>
            <person name="Varkonyi-Gasic E."/>
            <person name="Gambi F."/>
            <person name="Hanley J."/>
            <person name="Yao J.L."/>
            <person name="Cheung J."/>
            <person name="David K.M."/>
            <person name="Warren B."/>
            <person name="Marsh K."/>
            <person name="Snowden K.C."/>
            <person name="Lin-Wang K."/>
            <person name="Brian L."/>
            <person name="Martinez-Sanchez M."/>
            <person name="Wang M."/>
            <person name="Ileperuma N."/>
            <person name="Macnee N."/>
            <person name="Campin R."/>
            <person name="McAtee P."/>
            <person name="Drummond R.S.M."/>
            <person name="Espley R.V."/>
            <person name="Ireland H.S."/>
            <person name="Wu R."/>
            <person name="Atkinson R.G."/>
            <person name="Karunairetnam S."/>
            <person name="Bulley S."/>
            <person name="Chunkath S."/>
            <person name="Hanley Z."/>
            <person name="Storey R."/>
            <person name="Thrimawithana A.H."/>
            <person name="Thomson S."/>
            <person name="David C."/>
            <person name="Testolin R."/>
            <person name="Huang H."/>
            <person name="Hellens R.P."/>
            <person name="Schaffer R.J."/>
        </authorList>
    </citation>
    <scope>NUCLEOTIDE SEQUENCE [LARGE SCALE GENOMIC DNA]</scope>
    <source>
        <strain evidence="3">cv. Red5</strain>
    </source>
</reference>
<dbReference type="STRING" id="1590841.A0A2R6QJN8"/>